<evidence type="ECO:0000313" key="2">
    <source>
        <dbReference type="Proteomes" id="UP000316759"/>
    </source>
</evidence>
<comment type="caution">
    <text evidence="1">The sequence shown here is derived from an EMBL/GenBank/DDBJ whole genome shotgun (WGS) entry which is preliminary data.</text>
</comment>
<dbReference type="EMBL" id="SUNJ01007252">
    <property type="protein sequence ID" value="TPP62159.1"/>
    <property type="molecule type" value="Genomic_DNA"/>
</dbReference>
<sequence>MSQYKAALLHSIKLICRLSSYSDRTMKVNLISFVTCHIEEEIVTVILLCLFLSSPNHIWARECIHHCHKRLAICNQYCLDMNVGVTCQTKCVKGYEKCTTTRCGLNDRY</sequence>
<organism evidence="1 2">
    <name type="scientific">Fasciola gigantica</name>
    <name type="common">Giant liver fluke</name>
    <dbReference type="NCBI Taxonomy" id="46835"/>
    <lineage>
        <taxon>Eukaryota</taxon>
        <taxon>Metazoa</taxon>
        <taxon>Spiralia</taxon>
        <taxon>Lophotrochozoa</taxon>
        <taxon>Platyhelminthes</taxon>
        <taxon>Trematoda</taxon>
        <taxon>Digenea</taxon>
        <taxon>Plagiorchiida</taxon>
        <taxon>Echinostomata</taxon>
        <taxon>Echinostomatoidea</taxon>
        <taxon>Fasciolidae</taxon>
        <taxon>Fasciola</taxon>
    </lineage>
</organism>
<reference evidence="1 2" key="1">
    <citation type="submission" date="2019-04" db="EMBL/GenBank/DDBJ databases">
        <title>Annotation for the trematode Fasciola gigantica.</title>
        <authorList>
            <person name="Choi Y.-J."/>
        </authorList>
    </citation>
    <scope>NUCLEOTIDE SEQUENCE [LARGE SCALE GENOMIC DNA]</scope>
    <source>
        <strain evidence="1">Uganda_cow_1</strain>
    </source>
</reference>
<name>A0A504YP41_FASGI</name>
<dbReference type="AlphaFoldDB" id="A0A504YP41"/>
<keyword evidence="2" id="KW-1185">Reference proteome</keyword>
<dbReference type="Proteomes" id="UP000316759">
    <property type="component" value="Unassembled WGS sequence"/>
</dbReference>
<protein>
    <submittedName>
        <fullName evidence="1">Uncharacterized protein</fullName>
    </submittedName>
</protein>
<gene>
    <name evidence="1" type="ORF">FGIG_01154</name>
</gene>
<accession>A0A504YP41</accession>
<proteinExistence type="predicted"/>
<evidence type="ECO:0000313" key="1">
    <source>
        <dbReference type="EMBL" id="TPP62159.1"/>
    </source>
</evidence>